<dbReference type="EC" id="2.8.1.7" evidence="8"/>
<dbReference type="PDBsum" id="5VPR"/>
<evidence type="ECO:0000256" key="4">
    <source>
        <dbReference type="ARBA" id="ARBA00022679"/>
    </source>
</evidence>
<evidence type="ECO:0000256" key="6">
    <source>
        <dbReference type="ARBA" id="ARBA00050776"/>
    </source>
</evidence>
<reference evidence="10" key="2">
    <citation type="journal article" date="2015" name="Genome Biol. Evol.">
        <title>Complete Genome Sequence and Transcriptomic Analysis of the Novel Pathogen Elizabethkingia anophelis in Response to Oxidative Stress.</title>
        <authorList>
            <person name="Li Y."/>
            <person name="Liu Y."/>
            <person name="Chew S.C."/>
            <person name="Tay M."/>
            <person name="Salido M.M."/>
            <person name="Teo J."/>
            <person name="Lauro F.M."/>
            <person name="Givskov M."/>
            <person name="Yang L."/>
        </authorList>
    </citation>
    <scope>NUCLEOTIDE SEQUENCE</scope>
    <source>
        <strain evidence="10">NUHP1</strain>
    </source>
</reference>
<protein>
    <recommendedName>
        <fullName evidence="8">Cysteine desulfurase</fullName>
        <ecNumber evidence="8">2.8.1.7</ecNumber>
    </recommendedName>
</protein>
<dbReference type="EMBL" id="CP007547">
    <property type="protein sequence ID" value="AIL47748.1"/>
    <property type="molecule type" value="Genomic_DNA"/>
</dbReference>
<dbReference type="PANTHER" id="PTHR43586:SF8">
    <property type="entry name" value="CYSTEINE DESULFURASE 1, CHLOROPLASTIC"/>
    <property type="match status" value="1"/>
</dbReference>
<dbReference type="Gene3D" id="3.90.1150.10">
    <property type="entry name" value="Aspartate Aminotransferase, domain 1"/>
    <property type="match status" value="1"/>
</dbReference>
<dbReference type="KEGG" id="eao:BD94_3973"/>
<keyword evidence="12" id="KW-0002">3D-structure</keyword>
<dbReference type="PIRSF" id="PIRSF005572">
    <property type="entry name" value="NifS"/>
    <property type="match status" value="1"/>
</dbReference>
<comment type="cofactor">
    <cofactor evidence="1 7">
        <name>pyridoxal 5'-phosphate</name>
        <dbReference type="ChEBI" id="CHEBI:597326"/>
    </cofactor>
</comment>
<evidence type="ECO:0000256" key="7">
    <source>
        <dbReference type="RuleBase" id="RU004504"/>
    </source>
</evidence>
<dbReference type="HOGENOM" id="CLU_003433_2_5_10"/>
<dbReference type="InterPro" id="IPR015424">
    <property type="entry name" value="PyrdxlP-dep_Trfase"/>
</dbReference>
<dbReference type="InterPro" id="IPR000192">
    <property type="entry name" value="Aminotrans_V_dom"/>
</dbReference>
<reference evidence="12" key="3">
    <citation type="submission" date="2017-05" db="PDB data bank">
        <title>Crystal Structure of Cysteine desulfurase from Elizabethkingia anophelis with covalently bound pyridoxal phosphate.</title>
        <authorList>
            <person name="Dranow D.M."/>
            <person name="Horanyi P.S."/>
            <person name="Lorimer D.D."/>
            <person name="Edwards T.E."/>
        </authorList>
    </citation>
    <scope>X-RAY CRYSTALLOGRAPHY (2.05 ANGSTROMS)</scope>
</reference>
<dbReference type="InterPro" id="IPR010970">
    <property type="entry name" value="Cys_dSase_SufS"/>
</dbReference>
<dbReference type="SUPFAM" id="SSF53383">
    <property type="entry name" value="PLP-dependent transferases"/>
    <property type="match status" value="1"/>
</dbReference>
<accession>A0A077EMQ8</accession>
<dbReference type="NCBIfam" id="TIGR01979">
    <property type="entry name" value="sufS"/>
    <property type="match status" value="1"/>
</dbReference>
<evidence type="ECO:0000313" key="10">
    <source>
        <dbReference type="EMBL" id="AIL47748.1"/>
    </source>
</evidence>
<comment type="catalytic activity">
    <reaction evidence="6 8">
        <text>(sulfur carrier)-H + L-cysteine = (sulfur carrier)-SH + L-alanine</text>
        <dbReference type="Rhea" id="RHEA:43892"/>
        <dbReference type="Rhea" id="RHEA-COMP:14737"/>
        <dbReference type="Rhea" id="RHEA-COMP:14739"/>
        <dbReference type="ChEBI" id="CHEBI:29917"/>
        <dbReference type="ChEBI" id="CHEBI:35235"/>
        <dbReference type="ChEBI" id="CHEBI:57972"/>
        <dbReference type="ChEBI" id="CHEBI:64428"/>
        <dbReference type="EC" id="2.8.1.7"/>
    </reaction>
</comment>
<proteinExistence type="evidence at protein level"/>
<sequence>MFDIQEIRSQFPILQEKVNGKDLVYLDNAATSQKPKMVLDAINNYYEHYNANVHRGIHTLSQVATEMMEDARKKVQRFINAKHDYEVLFTKGTTEGINLVAYAMTDLIKKDDEIIISYLEHHSNIVPWQMLCQRTGAKLRVIPMNEDGTLQIDVLDEWLSEKTKLVSVNQVSNALGIVNPIDEIIRKVRAKSNAFIFIDGAQAAPHFEIDVQTMDCDFFAFSGHKMYGPTGTGILYGKASVLEQLNPFHGGGEMIDHCTFEKTTYAGLPFRFEAGTPNIAGNIAIGTAVDFMEKVGRSNIAAHEHALLEYAQRKLLEIEGLKVYGEKANRAGVVSFNLSGIGIASDVGMILDKLGIAVRTGHHCTQPIMEYFGVAGTVRASFAVYNTFEEIDILTEGVKKAQKMLA</sequence>
<dbReference type="GO" id="GO:0030170">
    <property type="term" value="F:pyridoxal phosphate binding"/>
    <property type="evidence" value="ECO:0007669"/>
    <property type="project" value="UniProtKB-UniRule"/>
</dbReference>
<dbReference type="InterPro" id="IPR015422">
    <property type="entry name" value="PyrdxlP-dep_Trfase_small"/>
</dbReference>
<dbReference type="STRING" id="1338011.BD94_3973"/>
<evidence type="ECO:0000313" key="11">
    <source>
        <dbReference type="Proteomes" id="UP000028933"/>
    </source>
</evidence>
<dbReference type="AlphaFoldDB" id="A0A077EMQ8"/>
<evidence type="ECO:0000256" key="1">
    <source>
        <dbReference type="ARBA" id="ARBA00001933"/>
    </source>
</evidence>
<keyword evidence="5 8" id="KW-0663">Pyridoxal phosphate</keyword>
<evidence type="ECO:0000256" key="2">
    <source>
        <dbReference type="ARBA" id="ARBA00002824"/>
    </source>
</evidence>
<dbReference type="RefSeq" id="WP_021347486.1">
    <property type="nucleotide sequence ID" value="NZ_CP007547.1"/>
</dbReference>
<dbReference type="SMR" id="A0A077EMQ8"/>
<evidence type="ECO:0007829" key="12">
    <source>
        <dbReference type="PDB" id="5VPR"/>
    </source>
</evidence>
<dbReference type="eggNOG" id="COG0520">
    <property type="taxonomic scope" value="Bacteria"/>
</dbReference>
<dbReference type="GO" id="GO:0031071">
    <property type="term" value="F:cysteine desulfurase activity"/>
    <property type="evidence" value="ECO:0007669"/>
    <property type="project" value="UniProtKB-UniRule"/>
</dbReference>
<feature type="domain" description="Aminotransferase class V" evidence="9">
    <location>
        <begin position="24"/>
        <end position="394"/>
    </location>
</feature>
<reference evidence="10" key="1">
    <citation type="journal article" date="2013" name="Lancet">
        <title>First case of E anophelis outbreak in an intensive-care unit.</title>
        <authorList>
            <person name="Teo J."/>
            <person name="Tan S.Y."/>
            <person name="Tay M."/>
            <person name="Ding Y."/>
            <person name="Kjelleberg S."/>
            <person name="Givskov M."/>
            <person name="Lin R.T."/>
            <person name="Yang L."/>
        </authorList>
    </citation>
    <scope>NUCLEOTIDE SEQUENCE [LARGE SCALE GENOMIC DNA]</scope>
    <source>
        <strain evidence="10">NUHP1</strain>
    </source>
</reference>
<dbReference type="InterPro" id="IPR015421">
    <property type="entry name" value="PyrdxlP-dep_Trfase_major"/>
</dbReference>
<dbReference type="Pfam" id="PF00266">
    <property type="entry name" value="Aminotran_5"/>
    <property type="match status" value="1"/>
</dbReference>
<dbReference type="Gene3D" id="3.40.640.10">
    <property type="entry name" value="Type I PLP-dependent aspartate aminotransferase-like (Major domain)"/>
    <property type="match status" value="1"/>
</dbReference>
<evidence type="ECO:0000259" key="9">
    <source>
        <dbReference type="Pfam" id="PF00266"/>
    </source>
</evidence>
<dbReference type="CDD" id="cd06453">
    <property type="entry name" value="SufS_like"/>
    <property type="match status" value="1"/>
</dbReference>
<dbReference type="Proteomes" id="UP000028933">
    <property type="component" value="Chromosome"/>
</dbReference>
<dbReference type="GO" id="GO:0006534">
    <property type="term" value="P:cysteine metabolic process"/>
    <property type="evidence" value="ECO:0007669"/>
    <property type="project" value="UniProtKB-UniRule"/>
</dbReference>
<evidence type="ECO:0000256" key="3">
    <source>
        <dbReference type="ARBA" id="ARBA00010447"/>
    </source>
</evidence>
<comment type="similarity">
    <text evidence="3 8">Belongs to the class-V pyridoxal-phosphate-dependent aminotransferase family. Csd subfamily.</text>
</comment>
<keyword evidence="4 8" id="KW-0808">Transferase</keyword>
<evidence type="ECO:0000256" key="8">
    <source>
        <dbReference type="RuleBase" id="RU004506"/>
    </source>
</evidence>
<evidence type="ECO:0000256" key="5">
    <source>
        <dbReference type="ARBA" id="ARBA00022898"/>
    </source>
</evidence>
<dbReference type="PDB" id="5VPR">
    <property type="method" value="X-ray"/>
    <property type="resolution" value="2.05 A"/>
    <property type="chains" value="A=1-406"/>
</dbReference>
<dbReference type="PROSITE" id="PS00595">
    <property type="entry name" value="AA_TRANSFER_CLASS_5"/>
    <property type="match status" value="1"/>
</dbReference>
<dbReference type="InterPro" id="IPR016454">
    <property type="entry name" value="Cysteine_dSase"/>
</dbReference>
<comment type="function">
    <text evidence="2 8">Catalyzes the removal of elemental sulfur and selenium atoms from L-cysteine, L-cystine, L-selenocysteine, and L-selenocystine to produce L-alanine.</text>
</comment>
<gene>
    <name evidence="10" type="ORF">BD94_3973</name>
</gene>
<organism evidence="10 11">
    <name type="scientific">Elizabethkingia anophelis NUHP1</name>
    <dbReference type="NCBI Taxonomy" id="1338011"/>
    <lineage>
        <taxon>Bacteria</taxon>
        <taxon>Pseudomonadati</taxon>
        <taxon>Bacteroidota</taxon>
        <taxon>Flavobacteriia</taxon>
        <taxon>Flavobacteriales</taxon>
        <taxon>Weeksellaceae</taxon>
        <taxon>Elizabethkingia</taxon>
    </lineage>
</organism>
<dbReference type="PANTHER" id="PTHR43586">
    <property type="entry name" value="CYSTEINE DESULFURASE"/>
    <property type="match status" value="1"/>
</dbReference>
<dbReference type="InterPro" id="IPR020578">
    <property type="entry name" value="Aminotrans_V_PyrdxlP_BS"/>
</dbReference>
<name>A0A077EMQ8_9FLAO</name>